<proteinExistence type="evidence at transcript level"/>
<organism evidence="1">
    <name type="scientific">Picea sitchensis</name>
    <name type="common">Sitka spruce</name>
    <name type="synonym">Pinus sitchensis</name>
    <dbReference type="NCBI Taxonomy" id="3332"/>
    <lineage>
        <taxon>Eukaryota</taxon>
        <taxon>Viridiplantae</taxon>
        <taxon>Streptophyta</taxon>
        <taxon>Embryophyta</taxon>
        <taxon>Tracheophyta</taxon>
        <taxon>Spermatophyta</taxon>
        <taxon>Pinopsida</taxon>
        <taxon>Pinidae</taxon>
        <taxon>Conifers I</taxon>
        <taxon>Pinales</taxon>
        <taxon>Pinaceae</taxon>
        <taxon>Picea</taxon>
    </lineage>
</organism>
<dbReference type="AlphaFoldDB" id="D5ABB5"/>
<accession>D5ABB5</accession>
<protein>
    <submittedName>
        <fullName evidence="1">Uncharacterized protein</fullName>
    </submittedName>
</protein>
<name>D5ABB5_PICSI</name>
<evidence type="ECO:0000313" key="1">
    <source>
        <dbReference type="EMBL" id="ADE76834.1"/>
    </source>
</evidence>
<dbReference type="EMBL" id="BT123518">
    <property type="protein sequence ID" value="ADE76834.1"/>
    <property type="molecule type" value="mRNA"/>
</dbReference>
<sequence length="54" mass="5976">MSPNAQNENGLFFSSKQPALQINNALSSWMTQAARPAINSMAHHIPMFASWNDT</sequence>
<reference evidence="1" key="1">
    <citation type="submission" date="2010-04" db="EMBL/GenBank/DDBJ databases">
        <authorList>
            <person name="Reid K.E."/>
            <person name="Liao N."/>
            <person name="Chan S."/>
            <person name="Docking R."/>
            <person name="Taylor G."/>
            <person name="Moore R."/>
            <person name="Mayo M."/>
            <person name="Munro S."/>
            <person name="King J."/>
            <person name="Yanchuk A."/>
            <person name="Holt R."/>
            <person name="Jones S."/>
            <person name="Marra M."/>
            <person name="Ritland C.E."/>
            <person name="Ritland K."/>
            <person name="Bohlmann J."/>
        </authorList>
    </citation>
    <scope>NUCLEOTIDE SEQUENCE</scope>
    <source>
        <tissue evidence="1">Bud</tissue>
    </source>
</reference>